<feature type="transmembrane region" description="Helical" evidence="9">
    <location>
        <begin position="537"/>
        <end position="555"/>
    </location>
</feature>
<dbReference type="HOGENOM" id="CLU_002755_1_1_4"/>
<evidence type="ECO:0000256" key="7">
    <source>
        <dbReference type="ARBA" id="ARBA00022989"/>
    </source>
</evidence>
<dbReference type="EMBL" id="CP001674">
    <property type="protein sequence ID" value="ACT51954.1"/>
    <property type="molecule type" value="Genomic_DNA"/>
</dbReference>
<dbReference type="Pfam" id="PF00873">
    <property type="entry name" value="ACR_tran"/>
    <property type="match status" value="1"/>
</dbReference>
<dbReference type="Proteomes" id="UP000002743">
    <property type="component" value="Chromosome"/>
</dbReference>
<keyword evidence="11" id="KW-1185">Reference proteome</keyword>
<feature type="transmembrane region" description="Helical" evidence="9">
    <location>
        <begin position="892"/>
        <end position="913"/>
    </location>
</feature>
<evidence type="ECO:0000256" key="5">
    <source>
        <dbReference type="ARBA" id="ARBA00022519"/>
    </source>
</evidence>
<dbReference type="Gene3D" id="3.30.70.1430">
    <property type="entry name" value="Multidrug efflux transporter AcrB pore domain"/>
    <property type="match status" value="2"/>
</dbReference>
<dbReference type="OrthoDB" id="9176627at2"/>
<dbReference type="eggNOG" id="COG0841">
    <property type="taxonomic scope" value="Bacteria"/>
</dbReference>
<dbReference type="GO" id="GO:0015562">
    <property type="term" value="F:efflux transmembrane transporter activity"/>
    <property type="evidence" value="ECO:0007669"/>
    <property type="project" value="InterPro"/>
</dbReference>
<dbReference type="Gene3D" id="3.30.70.1320">
    <property type="entry name" value="Multidrug efflux transporter AcrB pore domain like"/>
    <property type="match status" value="1"/>
</dbReference>
<comment type="subcellular location">
    <subcellularLocation>
        <location evidence="1 9">Cell inner membrane</location>
        <topology evidence="1 9">Multi-pass membrane protein</topology>
    </subcellularLocation>
</comment>
<dbReference type="STRING" id="582744.Msip34_2717"/>
<evidence type="ECO:0000313" key="11">
    <source>
        <dbReference type="Proteomes" id="UP000002743"/>
    </source>
</evidence>
<keyword evidence="4" id="KW-1003">Cell membrane</keyword>
<dbReference type="FunFam" id="1.20.1640.10:FF:000001">
    <property type="entry name" value="Efflux pump membrane transporter"/>
    <property type="match status" value="1"/>
</dbReference>
<dbReference type="NCBIfam" id="NF007131">
    <property type="entry name" value="PRK09577.1"/>
    <property type="match status" value="1"/>
</dbReference>
<dbReference type="InterPro" id="IPR027463">
    <property type="entry name" value="AcrB_DN_DC_subdom"/>
</dbReference>
<evidence type="ECO:0000256" key="3">
    <source>
        <dbReference type="ARBA" id="ARBA00022448"/>
    </source>
</evidence>
<evidence type="ECO:0000256" key="6">
    <source>
        <dbReference type="ARBA" id="ARBA00022692"/>
    </source>
</evidence>
<feature type="transmembrane region" description="Helical" evidence="9">
    <location>
        <begin position="969"/>
        <end position="989"/>
    </location>
</feature>
<evidence type="ECO:0000313" key="10">
    <source>
        <dbReference type="EMBL" id="ACT51954.1"/>
    </source>
</evidence>
<name>C6XBI4_METGS</name>
<accession>C6XBI4</accession>
<feature type="transmembrane region" description="Helical" evidence="9">
    <location>
        <begin position="477"/>
        <end position="496"/>
    </location>
</feature>
<evidence type="ECO:0000256" key="8">
    <source>
        <dbReference type="ARBA" id="ARBA00023136"/>
    </source>
</evidence>
<keyword evidence="5 9" id="KW-0997">Cell inner membrane</keyword>
<dbReference type="RefSeq" id="WP_015831169.1">
    <property type="nucleotide sequence ID" value="NC_012969.1"/>
</dbReference>
<dbReference type="GO" id="GO:0042910">
    <property type="term" value="F:xenobiotic transmembrane transporter activity"/>
    <property type="evidence" value="ECO:0007669"/>
    <property type="project" value="TreeGrafter"/>
</dbReference>
<dbReference type="FunFam" id="3.30.70.1430:FF:000001">
    <property type="entry name" value="Efflux pump membrane transporter"/>
    <property type="match status" value="1"/>
</dbReference>
<reference evidence="11" key="1">
    <citation type="submission" date="2009-07" db="EMBL/GenBank/DDBJ databases">
        <title>Complete sequence of chromosome of Methylovorus sp. SIP3-4.</title>
        <authorList>
            <person name="Lucas S."/>
            <person name="Copeland A."/>
            <person name="Lapidus A."/>
            <person name="Glavina del Rio T."/>
            <person name="Tice H."/>
            <person name="Bruce D."/>
            <person name="Goodwin L."/>
            <person name="Pitluck S."/>
            <person name="Clum A."/>
            <person name="Larimer F."/>
            <person name="Land M."/>
            <person name="Hauser L."/>
            <person name="Kyrpides N."/>
            <person name="Mikhailova N."/>
            <person name="Kayluzhnaya M."/>
            <person name="Chistoserdova L."/>
        </authorList>
    </citation>
    <scope>NUCLEOTIDE SEQUENCE [LARGE SCALE GENOMIC DNA]</scope>
    <source>
        <strain evidence="11">SIP3-4</strain>
    </source>
</reference>
<evidence type="ECO:0000256" key="1">
    <source>
        <dbReference type="ARBA" id="ARBA00004429"/>
    </source>
</evidence>
<evidence type="ECO:0000256" key="2">
    <source>
        <dbReference type="ARBA" id="ARBA00010942"/>
    </source>
</evidence>
<feature type="transmembrane region" description="Helical" evidence="9">
    <location>
        <begin position="365"/>
        <end position="385"/>
    </location>
</feature>
<dbReference type="Gene3D" id="3.30.2090.10">
    <property type="entry name" value="Multidrug efflux transporter AcrB TolC docking domain, DN and DC subdomains"/>
    <property type="match status" value="2"/>
</dbReference>
<organism evidence="10 11">
    <name type="scientific">Methylovorus glucosotrophus (strain SIP3-4)</name>
    <dbReference type="NCBI Taxonomy" id="582744"/>
    <lineage>
        <taxon>Bacteria</taxon>
        <taxon>Pseudomonadati</taxon>
        <taxon>Pseudomonadota</taxon>
        <taxon>Betaproteobacteria</taxon>
        <taxon>Nitrosomonadales</taxon>
        <taxon>Methylophilaceae</taxon>
        <taxon>Methylovorus</taxon>
    </lineage>
</organism>
<keyword evidence="7 9" id="KW-1133">Transmembrane helix</keyword>
<dbReference type="PANTHER" id="PTHR32063:SF10">
    <property type="entry name" value="EFFLUX PUMP MEMBRANE TRANSPORTER"/>
    <property type="match status" value="1"/>
</dbReference>
<dbReference type="GO" id="GO:0009636">
    <property type="term" value="P:response to toxic substance"/>
    <property type="evidence" value="ECO:0007669"/>
    <property type="project" value="UniProtKB-ARBA"/>
</dbReference>
<reference evidence="10 11" key="2">
    <citation type="journal article" date="2011" name="J. Bacteriol.">
        <title>Genomes of three methylotrophs from a single niche uncover genetic and metabolic divergence of Methylophilaceae.</title>
        <authorList>
            <person name="Lapidus A."/>
            <person name="Clum A."/>
            <person name="Labutti K."/>
            <person name="Kaluzhnaya M.G."/>
            <person name="Lim S."/>
            <person name="Beck D.A."/>
            <person name="Glavina Del Rio T."/>
            <person name="Nolan M."/>
            <person name="Mavromatis K."/>
            <person name="Huntemann M."/>
            <person name="Lucas S."/>
            <person name="Lidstrom M.E."/>
            <person name="Ivanova N."/>
            <person name="Chistoserdova L."/>
        </authorList>
    </citation>
    <scope>NUCLEOTIDE SEQUENCE [LARGE SCALE GENOMIC DNA]</scope>
    <source>
        <strain evidence="10 11">SIP3-4</strain>
    </source>
</reference>
<dbReference type="PRINTS" id="PR00702">
    <property type="entry name" value="ACRIFLAVINRP"/>
</dbReference>
<evidence type="ECO:0000256" key="4">
    <source>
        <dbReference type="ARBA" id="ARBA00022475"/>
    </source>
</evidence>
<proteinExistence type="inferred from homology"/>
<comment type="caution">
    <text evidence="9">Lacks conserved residue(s) required for the propagation of feature annotation.</text>
</comment>
<protein>
    <recommendedName>
        <fullName evidence="9">Efflux pump membrane transporter</fullName>
    </recommendedName>
</protein>
<evidence type="ECO:0000256" key="9">
    <source>
        <dbReference type="RuleBase" id="RU364070"/>
    </source>
</evidence>
<comment type="similarity">
    <text evidence="2 9">Belongs to the resistance-nodulation-cell division (RND) (TC 2.A.6) family.</text>
</comment>
<gene>
    <name evidence="10" type="ordered locus">Msip34_2717</name>
</gene>
<dbReference type="GO" id="GO:0005886">
    <property type="term" value="C:plasma membrane"/>
    <property type="evidence" value="ECO:0007669"/>
    <property type="project" value="UniProtKB-SubCell"/>
</dbReference>
<dbReference type="SUPFAM" id="SSF82714">
    <property type="entry name" value="Multidrug efflux transporter AcrB TolC docking domain, DN and DC subdomains"/>
    <property type="match status" value="2"/>
</dbReference>
<dbReference type="NCBIfam" id="NF000282">
    <property type="entry name" value="RND_permease_1"/>
    <property type="match status" value="1"/>
</dbReference>
<dbReference type="AlphaFoldDB" id="C6XBI4"/>
<dbReference type="PANTHER" id="PTHR32063">
    <property type="match status" value="1"/>
</dbReference>
<feature type="transmembrane region" description="Helical" evidence="9">
    <location>
        <begin position="868"/>
        <end position="886"/>
    </location>
</feature>
<feature type="transmembrane region" description="Helical" evidence="9">
    <location>
        <begin position="1001"/>
        <end position="1023"/>
    </location>
</feature>
<dbReference type="NCBIfam" id="TIGR00915">
    <property type="entry name" value="2A0602"/>
    <property type="match status" value="1"/>
</dbReference>
<sequence precursor="true">MARFFIDRPVFAWVIALLIILSGILAIRGLPIAQYPDIAPPVVNISASYPGASARVVEETVTSVIEREMNGVQGLMYISATSSQGSAGLSLTFKQGVNPDLAAVDVQNRLKTIEVRLPEIVRRNGISVEKSADSFQLIVSLTADDASTSEVDLGELASANVIQTLRRVQGVGKVQSFSPEYAMRIWPDPKKMAALNVTAADIASAIRSYNARVTVGQIGANGVPENSPISASIESDAVLATPEDFGNVQLRTNADGSALLVKDLAKVELGSSDYSFSSKVNGKNAAGMAIKMAPGSNAVATVKRIRAALDELQTYFPPGVTYQISYDTSAFVSISIEKVLNTLLEAIVLVFLVMYLFMQNFRATLIPTVVVPIALMGTFSVMYALGFSINVLTMFGMVLAIGIVVDDAIVVVENVERLMAEEGLSPYDATVKAMSQISGAIVGITVVLVSVFIPMAFFSGAVGNIYRQFSLSLSVSIAFSAFLALSLTPALCATLLKPITPGDAHGSRGFFGWFNRRFAWLTDHYQGRTKKILQKPIRWMVVYGSILAVVALLFVRLPTAFLPDEDQGNFMVVVMLPQGATMAETDAVLSEISQYLQKNEPIEYVFEVGGFSIYGTGTSSGMLFVTLRDWKERTAVEQQVKAIVDRVNMRFYGRPNQTIFALNAPPLPELGSTGGFDLRLQDRGNIGKEALAAARDKLLANGAKSEAVTNLMFAGLPDAPLVRLDIDRRKASALGVSMDDINDTLATMFGSNYIGDFVYGNQIRRVIMQAQGHSRQSLDDLNNLRVRNAQGELVALSSFVTMSWTTGAPQLTRFNGYPAFTINGSAAPGRSSGEAMAEMERLSRELGKGIGFQWAGQSYEEQLSGSQASMLFGVSILIVFLALAALYESWLIPLSVILVVPLGVLGALLGVTLRDMPNDIYFKVGLIATIGLSAKNAILIVEFAKDLYAGGMNIIDATVEASRQRLRPIVMTSLAFGVGVLPLALATGAASGAQSAIGTSVLGGIISATVLAIFLVPLFFALIGRYIKRSPPPDKDVASV</sequence>
<dbReference type="Gene3D" id="1.20.1640.10">
    <property type="entry name" value="Multidrug efflux transporter AcrB transmembrane domain"/>
    <property type="match status" value="2"/>
</dbReference>
<keyword evidence="3 9" id="KW-0813">Transport</keyword>
<feature type="transmembrane region" description="Helical" evidence="9">
    <location>
        <begin position="339"/>
        <end position="358"/>
    </location>
</feature>
<dbReference type="InterPro" id="IPR004764">
    <property type="entry name" value="MdtF-like"/>
</dbReference>
<dbReference type="SUPFAM" id="SSF82693">
    <property type="entry name" value="Multidrug efflux transporter AcrB pore domain, PN1, PN2, PC1 and PC2 subdomains"/>
    <property type="match status" value="3"/>
</dbReference>
<dbReference type="SUPFAM" id="SSF82866">
    <property type="entry name" value="Multidrug efflux transporter AcrB transmembrane domain"/>
    <property type="match status" value="2"/>
</dbReference>
<dbReference type="InterPro" id="IPR001036">
    <property type="entry name" value="Acrflvin-R"/>
</dbReference>
<dbReference type="KEGG" id="mei:Msip34_2717"/>
<keyword evidence="6 9" id="KW-0812">Transmembrane</keyword>
<feature type="transmembrane region" description="Helical" evidence="9">
    <location>
        <begin position="604"/>
        <end position="625"/>
    </location>
</feature>
<keyword evidence="8 9" id="KW-0472">Membrane</keyword>
<dbReference type="Gene3D" id="3.30.70.1440">
    <property type="entry name" value="Multidrug efflux transporter AcrB pore domain"/>
    <property type="match status" value="1"/>
</dbReference>
<feature type="transmembrane region" description="Helical" evidence="9">
    <location>
        <begin position="433"/>
        <end position="457"/>
    </location>
</feature>